<comment type="caution">
    <text evidence="1">The sequence shown here is derived from an EMBL/GenBank/DDBJ whole genome shotgun (WGS) entry which is preliminary data.</text>
</comment>
<gene>
    <name evidence="1" type="ORF">CR513_59391</name>
</gene>
<protein>
    <submittedName>
        <fullName evidence="1">Uncharacterized protein</fullName>
    </submittedName>
</protein>
<feature type="non-terminal residue" evidence="1">
    <location>
        <position position="1"/>
    </location>
</feature>
<dbReference type="AlphaFoldDB" id="A0A371E8D1"/>
<accession>A0A371E8D1</accession>
<evidence type="ECO:0000313" key="2">
    <source>
        <dbReference type="Proteomes" id="UP000257109"/>
    </source>
</evidence>
<sequence length="68" mass="8240">MAIDSNFVQVVIPHFDGYCDHRRVLMEKRNFENFMKDHESSQVFFWKDSIDCKQNVMLYMDNKSKMSQ</sequence>
<dbReference type="EMBL" id="QJKJ01015579">
    <property type="protein sequence ID" value="RDX62295.1"/>
    <property type="molecule type" value="Genomic_DNA"/>
</dbReference>
<reference evidence="1" key="1">
    <citation type="submission" date="2018-05" db="EMBL/GenBank/DDBJ databases">
        <title>Draft genome of Mucuna pruriens seed.</title>
        <authorList>
            <person name="Nnadi N.E."/>
            <person name="Vos R."/>
            <person name="Hasami M.H."/>
            <person name="Devisetty U.K."/>
            <person name="Aguiy J.C."/>
        </authorList>
    </citation>
    <scope>NUCLEOTIDE SEQUENCE [LARGE SCALE GENOMIC DNA]</scope>
    <source>
        <tissue evidence="1">Seed</tissue>
    </source>
</reference>
<dbReference type="Proteomes" id="UP000257109">
    <property type="component" value="Unassembled WGS sequence"/>
</dbReference>
<evidence type="ECO:0000313" key="1">
    <source>
        <dbReference type="EMBL" id="RDX62295.1"/>
    </source>
</evidence>
<name>A0A371E8D1_MUCPR</name>
<organism evidence="1 2">
    <name type="scientific">Mucuna pruriens</name>
    <name type="common">Velvet bean</name>
    <name type="synonym">Dolichos pruriens</name>
    <dbReference type="NCBI Taxonomy" id="157652"/>
    <lineage>
        <taxon>Eukaryota</taxon>
        <taxon>Viridiplantae</taxon>
        <taxon>Streptophyta</taxon>
        <taxon>Embryophyta</taxon>
        <taxon>Tracheophyta</taxon>
        <taxon>Spermatophyta</taxon>
        <taxon>Magnoliopsida</taxon>
        <taxon>eudicotyledons</taxon>
        <taxon>Gunneridae</taxon>
        <taxon>Pentapetalae</taxon>
        <taxon>rosids</taxon>
        <taxon>fabids</taxon>
        <taxon>Fabales</taxon>
        <taxon>Fabaceae</taxon>
        <taxon>Papilionoideae</taxon>
        <taxon>50 kb inversion clade</taxon>
        <taxon>NPAAA clade</taxon>
        <taxon>indigoferoid/millettioid clade</taxon>
        <taxon>Phaseoleae</taxon>
        <taxon>Mucuna</taxon>
    </lineage>
</organism>
<proteinExistence type="predicted"/>
<keyword evidence="2" id="KW-1185">Reference proteome</keyword>